<organism evidence="4 5">
    <name type="scientific">Actinophytocola gossypii</name>
    <dbReference type="NCBI Taxonomy" id="2812003"/>
    <lineage>
        <taxon>Bacteria</taxon>
        <taxon>Bacillati</taxon>
        <taxon>Actinomycetota</taxon>
        <taxon>Actinomycetes</taxon>
        <taxon>Pseudonocardiales</taxon>
        <taxon>Pseudonocardiaceae</taxon>
    </lineage>
</organism>
<reference evidence="4 5" key="1">
    <citation type="submission" date="2021-02" db="EMBL/GenBank/DDBJ databases">
        <title>Actinophytocola xerophila sp. nov., isolated from soil of cotton cropping field.</title>
        <authorList>
            <person name="Huang R."/>
            <person name="Chen X."/>
            <person name="Ge X."/>
            <person name="Liu W."/>
        </authorList>
    </citation>
    <scope>NUCLEOTIDE SEQUENCE [LARGE SCALE GENOMIC DNA]</scope>
    <source>
        <strain evidence="4 5">S1-96</strain>
    </source>
</reference>
<dbReference type="InterPro" id="IPR000600">
    <property type="entry name" value="ROK"/>
</dbReference>
<dbReference type="InterPro" id="IPR036388">
    <property type="entry name" value="WH-like_DNA-bd_sf"/>
</dbReference>
<comment type="caution">
    <text evidence="4">The sequence shown here is derived from an EMBL/GenBank/DDBJ whole genome shotgun (WGS) entry which is preliminary data.</text>
</comment>
<accession>A0ABT2JFA5</accession>
<dbReference type="InterPro" id="IPR043129">
    <property type="entry name" value="ATPase_NBD"/>
</dbReference>
<comment type="similarity">
    <text evidence="1">Belongs to the ROK (NagC/XylR) family.</text>
</comment>
<evidence type="ECO:0000313" key="4">
    <source>
        <dbReference type="EMBL" id="MCT2586120.1"/>
    </source>
</evidence>
<dbReference type="SUPFAM" id="SSF46785">
    <property type="entry name" value="Winged helix' DNA-binding domain"/>
    <property type="match status" value="1"/>
</dbReference>
<feature type="domain" description="HTH marR-type" evidence="3">
    <location>
        <begin position="37"/>
        <end position="86"/>
    </location>
</feature>
<feature type="region of interest" description="Disordered" evidence="2">
    <location>
        <begin position="1"/>
        <end position="33"/>
    </location>
</feature>
<dbReference type="PANTHER" id="PTHR18964">
    <property type="entry name" value="ROK (REPRESSOR, ORF, KINASE) FAMILY"/>
    <property type="match status" value="1"/>
</dbReference>
<dbReference type="Pfam" id="PF12802">
    <property type="entry name" value="MarR_2"/>
    <property type="match status" value="1"/>
</dbReference>
<dbReference type="Gene3D" id="1.10.10.10">
    <property type="entry name" value="Winged helix-like DNA-binding domain superfamily/Winged helix DNA-binding domain"/>
    <property type="match status" value="1"/>
</dbReference>
<dbReference type="InterPro" id="IPR036390">
    <property type="entry name" value="WH_DNA-bd_sf"/>
</dbReference>
<evidence type="ECO:0000256" key="1">
    <source>
        <dbReference type="ARBA" id="ARBA00006479"/>
    </source>
</evidence>
<dbReference type="SUPFAM" id="SSF53067">
    <property type="entry name" value="Actin-like ATPase domain"/>
    <property type="match status" value="1"/>
</dbReference>
<evidence type="ECO:0000259" key="3">
    <source>
        <dbReference type="Pfam" id="PF12802"/>
    </source>
</evidence>
<protein>
    <submittedName>
        <fullName evidence="4">ROK family transcriptional regulator</fullName>
    </submittedName>
</protein>
<evidence type="ECO:0000256" key="2">
    <source>
        <dbReference type="SAM" id="MobiDB-lite"/>
    </source>
</evidence>
<dbReference type="Gene3D" id="3.30.420.40">
    <property type="match status" value="2"/>
</dbReference>
<dbReference type="PANTHER" id="PTHR18964:SF149">
    <property type="entry name" value="BIFUNCTIONAL UDP-N-ACETYLGLUCOSAMINE 2-EPIMERASE_N-ACETYLMANNOSAMINE KINASE"/>
    <property type="match status" value="1"/>
</dbReference>
<dbReference type="EMBL" id="JAFFZE010000017">
    <property type="protein sequence ID" value="MCT2586120.1"/>
    <property type="molecule type" value="Genomic_DNA"/>
</dbReference>
<gene>
    <name evidence="4" type="ORF">JT362_23665</name>
</gene>
<dbReference type="InterPro" id="IPR000835">
    <property type="entry name" value="HTH_MarR-typ"/>
</dbReference>
<sequence>MGPRRRSPVSWSTDFRSGPQRSGAPVGHSRPVDQAGLRRGNLALLVHTLRERGALSRAQLAVRSGLSKATVSSLVTDLELRGLVHSAGVSAGGQGRPGQLVDLRPTSVCGIGLDIHVGHVGVVVTDLAGELIHTRRVACDVPGIGPERAIDQLAELAVTALREVAGTVGPPVGVTVSVPGLVDTAAGTVTLAPRLRWRDVAIADGLAARTGLPLDRIAVDNDANLGAMAELAAMNTGSVPVSDLVYLTGDFGIGGGVISGGRLVRGSIGFAGEIGHMAMDPLGPYCSCGRRGCWETQVGLGALLHACADTDDPVRDPTLDLDQRMRIVRARAARDDQRTLDALHQIGSALGVGVSILVNLLNPAVVVLGGYFAALPEWLVEPIRNQVVAGVLAPGAGGAKVVGSRLGFTAATTGGALAALRRVLDDPTVVPPMAQQDEEAPA</sequence>
<evidence type="ECO:0000313" key="5">
    <source>
        <dbReference type="Proteomes" id="UP001156441"/>
    </source>
</evidence>
<dbReference type="Proteomes" id="UP001156441">
    <property type="component" value="Unassembled WGS sequence"/>
</dbReference>
<dbReference type="Pfam" id="PF00480">
    <property type="entry name" value="ROK"/>
    <property type="match status" value="1"/>
</dbReference>
<proteinExistence type="inferred from homology"/>
<keyword evidence="5" id="KW-1185">Reference proteome</keyword>
<name>A0ABT2JFA5_9PSEU</name>